<dbReference type="AlphaFoldDB" id="A0A2W5Q8V9"/>
<protein>
    <submittedName>
        <fullName evidence="1">Uncharacterized protein</fullName>
    </submittedName>
</protein>
<gene>
    <name evidence="1" type="ORF">DI563_11450</name>
</gene>
<evidence type="ECO:0000313" key="1">
    <source>
        <dbReference type="EMBL" id="PZQ74751.1"/>
    </source>
</evidence>
<dbReference type="EMBL" id="QFPP01000115">
    <property type="protein sequence ID" value="PZQ74751.1"/>
    <property type="molecule type" value="Genomic_DNA"/>
</dbReference>
<name>A0A2W5Q8V9_VARPD</name>
<organism evidence="1 2">
    <name type="scientific">Variovorax paradoxus</name>
    <dbReference type="NCBI Taxonomy" id="34073"/>
    <lineage>
        <taxon>Bacteria</taxon>
        <taxon>Pseudomonadati</taxon>
        <taxon>Pseudomonadota</taxon>
        <taxon>Betaproteobacteria</taxon>
        <taxon>Burkholderiales</taxon>
        <taxon>Comamonadaceae</taxon>
        <taxon>Variovorax</taxon>
    </lineage>
</organism>
<evidence type="ECO:0000313" key="2">
    <source>
        <dbReference type="Proteomes" id="UP000249135"/>
    </source>
</evidence>
<proteinExistence type="predicted"/>
<accession>A0A2W5Q8V9</accession>
<comment type="caution">
    <text evidence="1">The sequence shown here is derived from an EMBL/GenBank/DDBJ whole genome shotgun (WGS) entry which is preliminary data.</text>
</comment>
<dbReference type="Proteomes" id="UP000249135">
    <property type="component" value="Unassembled WGS sequence"/>
</dbReference>
<sequence>MAVEIKIADLRLVINRILNHIEHDLGRKEVVLDEDDYWDVGTQERYDFTKSPAFLELGKLSDDWEFLSAILNDKDQAFALMLLHATPLIRRIGEQVRE</sequence>
<reference evidence="1 2" key="1">
    <citation type="submission" date="2017-08" db="EMBL/GenBank/DDBJ databases">
        <title>Infants hospitalized years apart are colonized by the same room-sourced microbial strains.</title>
        <authorList>
            <person name="Brooks B."/>
            <person name="Olm M.R."/>
            <person name="Firek B.A."/>
            <person name="Baker R."/>
            <person name="Thomas B.C."/>
            <person name="Morowitz M.J."/>
            <person name="Banfield J.F."/>
        </authorList>
    </citation>
    <scope>NUCLEOTIDE SEQUENCE [LARGE SCALE GENOMIC DNA]</scope>
    <source>
        <strain evidence="1">S2_005_003_R2_41</strain>
    </source>
</reference>